<dbReference type="OrthoDB" id="2146at2759"/>
<dbReference type="AlphaFoldDB" id="A0A4Z1SXJ8"/>
<feature type="domain" description="Sm" evidence="1">
    <location>
        <begin position="7"/>
        <end position="71"/>
    </location>
</feature>
<reference evidence="2 3" key="1">
    <citation type="submission" date="2019-05" db="EMBL/GenBank/DDBJ databases">
        <title>The compact genome of Giardia muris reveals important steps in the evolution of intestinal protozoan parasites.</title>
        <authorList>
            <person name="Xu F."/>
            <person name="Jimenez-Gonzalez A."/>
            <person name="Einarsson E."/>
            <person name="Astvaldsson A."/>
            <person name="Peirasmaki D."/>
            <person name="Eckmann L."/>
            <person name="Andersson J.O."/>
            <person name="Svard S.G."/>
            <person name="Jerlstrom-Hultqvist J."/>
        </authorList>
    </citation>
    <scope>NUCLEOTIDE SEQUENCE [LARGE SCALE GENOMIC DNA]</scope>
    <source>
        <strain evidence="2 3">Roberts-Thomson</strain>
    </source>
</reference>
<name>A0A4Z1SXJ8_GIAMU</name>
<proteinExistence type="predicted"/>
<dbReference type="Gene3D" id="2.30.30.100">
    <property type="match status" value="1"/>
</dbReference>
<dbReference type="CDD" id="cd00600">
    <property type="entry name" value="Sm_like"/>
    <property type="match status" value="1"/>
</dbReference>
<dbReference type="InterPro" id="IPR001163">
    <property type="entry name" value="Sm_dom_euk/arc"/>
</dbReference>
<evidence type="ECO:0000313" key="3">
    <source>
        <dbReference type="Proteomes" id="UP000315496"/>
    </source>
</evidence>
<dbReference type="SUPFAM" id="SSF50182">
    <property type="entry name" value="Sm-like ribonucleoproteins"/>
    <property type="match status" value="1"/>
</dbReference>
<sequence length="74" mass="7953">MVESVQSFIQALLSQKIAVRLDGNAMVTGILISVDDHCNLLLSDCIYTAAGSKMNLSNLLVRGSSVVFMTQLHA</sequence>
<dbReference type="Pfam" id="PF01423">
    <property type="entry name" value="LSM"/>
    <property type="match status" value="1"/>
</dbReference>
<evidence type="ECO:0000313" key="2">
    <source>
        <dbReference type="EMBL" id="TNJ30426.1"/>
    </source>
</evidence>
<protein>
    <submittedName>
        <fullName evidence="2">Putative SnRNP Sm-like protein</fullName>
    </submittedName>
</protein>
<gene>
    <name evidence="2" type="ORF">GMRT_14094</name>
</gene>
<dbReference type="SMART" id="SM00651">
    <property type="entry name" value="Sm"/>
    <property type="match status" value="1"/>
</dbReference>
<evidence type="ECO:0000259" key="1">
    <source>
        <dbReference type="SMART" id="SM00651"/>
    </source>
</evidence>
<comment type="caution">
    <text evidence="2">The sequence shown here is derived from an EMBL/GenBank/DDBJ whole genome shotgun (WGS) entry which is preliminary data.</text>
</comment>
<accession>A0A4Z1SXJ8</accession>
<dbReference type="VEuPathDB" id="GiardiaDB:GMRT_14094"/>
<dbReference type="InterPro" id="IPR010920">
    <property type="entry name" value="LSM_dom_sf"/>
</dbReference>
<keyword evidence="3" id="KW-1185">Reference proteome</keyword>
<organism evidence="2 3">
    <name type="scientific">Giardia muris</name>
    <dbReference type="NCBI Taxonomy" id="5742"/>
    <lineage>
        <taxon>Eukaryota</taxon>
        <taxon>Metamonada</taxon>
        <taxon>Diplomonadida</taxon>
        <taxon>Hexamitidae</taxon>
        <taxon>Giardiinae</taxon>
        <taxon>Giardia</taxon>
    </lineage>
</organism>
<dbReference type="EMBL" id="VDLU01000001">
    <property type="protein sequence ID" value="TNJ30426.1"/>
    <property type="molecule type" value="Genomic_DNA"/>
</dbReference>
<dbReference type="Proteomes" id="UP000315496">
    <property type="component" value="Chromosome 1"/>
</dbReference>